<feature type="transmembrane region" description="Helical" evidence="1">
    <location>
        <begin position="103"/>
        <end position="122"/>
    </location>
</feature>
<feature type="transmembrane region" description="Helical" evidence="1">
    <location>
        <begin position="361"/>
        <end position="378"/>
    </location>
</feature>
<feature type="transmembrane region" description="Helical" evidence="1">
    <location>
        <begin position="252"/>
        <end position="273"/>
    </location>
</feature>
<reference evidence="3 4" key="1">
    <citation type="journal article" date="2017" name="ISME J.">
        <title>Energy and carbon metabolisms in a deep terrestrial subsurface fluid microbial community.</title>
        <authorList>
            <person name="Momper L."/>
            <person name="Jungbluth S.P."/>
            <person name="Lee M.D."/>
            <person name="Amend J.P."/>
        </authorList>
    </citation>
    <scope>NUCLEOTIDE SEQUENCE [LARGE SCALE GENOMIC DNA]</scope>
    <source>
        <strain evidence="3">SURF_26</strain>
    </source>
</reference>
<dbReference type="EMBL" id="QZJZ01000025">
    <property type="protein sequence ID" value="RJP60611.1"/>
    <property type="molecule type" value="Genomic_DNA"/>
</dbReference>
<dbReference type="Pfam" id="PF09925">
    <property type="entry name" value="DUF2157"/>
    <property type="match status" value="1"/>
</dbReference>
<accession>A0A3A4RGF1</accession>
<feature type="transmembrane region" description="Helical" evidence="1">
    <location>
        <begin position="72"/>
        <end position="91"/>
    </location>
</feature>
<evidence type="ECO:0000259" key="2">
    <source>
        <dbReference type="Pfam" id="PF09925"/>
    </source>
</evidence>
<comment type="caution">
    <text evidence="3">The sequence shown here is derived from an EMBL/GenBank/DDBJ whole genome shotgun (WGS) entry which is preliminary data.</text>
</comment>
<sequence length="393" mass="44706">MHNSMIRRWIQKGLITPEQATLLQKELNQYRSDRSSRQIVSVLSTIGALLLGIASILFVAANWQALPDWTKILIFLGVTYISYFPGIYLCYEKASFPRTGLALIFLSCLTMGASLFLAAQIYHVQANHHILVLLWLAGIVPLMFLTASRAIACLCLWLFYIWMELFIVQIAETRTGAFPGQIIMSLHVFVSIGLFAFGSLLKRSTRLLSISPIIRFFSSLCAMGILFIFTFGDFFKAVSSEYKYAYTIPADIRAMIYTSIIFAGMLLFASGLLPGKQKRTSVEEPLLLLILSAVTLFAVHPVDRFPYEYVFNAVFVITLLFSVINGYRNANMGWIAFGIFWLTVYLIARYCDMFWNLLPRSLFFAVGGILLLFWGIMLEHRRKQLRQQFGTKT</sequence>
<dbReference type="InterPro" id="IPR018677">
    <property type="entry name" value="DUF2157"/>
</dbReference>
<feature type="transmembrane region" description="Helical" evidence="1">
    <location>
        <begin position="182"/>
        <end position="201"/>
    </location>
</feature>
<evidence type="ECO:0000313" key="3">
    <source>
        <dbReference type="EMBL" id="RJP60611.1"/>
    </source>
</evidence>
<dbReference type="AlphaFoldDB" id="A0A3A4RGF1"/>
<evidence type="ECO:0000256" key="1">
    <source>
        <dbReference type="SAM" id="Phobius"/>
    </source>
</evidence>
<feature type="transmembrane region" description="Helical" evidence="1">
    <location>
        <begin position="309"/>
        <end position="327"/>
    </location>
</feature>
<feature type="transmembrane region" description="Helical" evidence="1">
    <location>
        <begin position="39"/>
        <end position="60"/>
    </location>
</feature>
<feature type="transmembrane region" description="Helical" evidence="1">
    <location>
        <begin position="285"/>
        <end position="303"/>
    </location>
</feature>
<keyword evidence="1" id="KW-0812">Transmembrane</keyword>
<gene>
    <name evidence="3" type="ORF">C4541_03645</name>
</gene>
<feature type="domain" description="DUF2157" evidence="2">
    <location>
        <begin position="8"/>
        <end position="151"/>
    </location>
</feature>
<name>A0A3A4RGF1_9BACT</name>
<dbReference type="Proteomes" id="UP000266426">
    <property type="component" value="Unassembled WGS sequence"/>
</dbReference>
<keyword evidence="1" id="KW-0472">Membrane</keyword>
<organism evidence="3 4">
    <name type="scientific">Candidatus Auribacter fodinae</name>
    <dbReference type="NCBI Taxonomy" id="2093366"/>
    <lineage>
        <taxon>Bacteria</taxon>
        <taxon>Pseudomonadati</taxon>
        <taxon>Candidatus Auribacterota</taxon>
        <taxon>Candidatus Auribacteria</taxon>
        <taxon>Candidatus Auribacterales</taxon>
        <taxon>Candidatus Auribacteraceae</taxon>
        <taxon>Candidatus Auribacter</taxon>
    </lineage>
</organism>
<protein>
    <submittedName>
        <fullName evidence="3">DUF2157 domain-containing protein</fullName>
    </submittedName>
</protein>
<feature type="transmembrane region" description="Helical" evidence="1">
    <location>
        <begin position="334"/>
        <end position="355"/>
    </location>
</feature>
<feature type="transmembrane region" description="Helical" evidence="1">
    <location>
        <begin position="150"/>
        <end position="170"/>
    </location>
</feature>
<feature type="transmembrane region" description="Helical" evidence="1">
    <location>
        <begin position="128"/>
        <end position="145"/>
    </location>
</feature>
<keyword evidence="1" id="KW-1133">Transmembrane helix</keyword>
<feature type="transmembrane region" description="Helical" evidence="1">
    <location>
        <begin position="213"/>
        <end position="232"/>
    </location>
</feature>
<proteinExistence type="predicted"/>
<evidence type="ECO:0000313" key="4">
    <source>
        <dbReference type="Proteomes" id="UP000266426"/>
    </source>
</evidence>